<keyword evidence="3" id="KW-1185">Reference proteome</keyword>
<dbReference type="Gene3D" id="2.30.29.30">
    <property type="entry name" value="Pleckstrin-homology domain (PH domain)/Phosphotyrosine-binding domain (PTB)"/>
    <property type="match status" value="1"/>
</dbReference>
<dbReference type="InterPro" id="IPR004182">
    <property type="entry name" value="GRAM"/>
</dbReference>
<protein>
    <recommendedName>
        <fullName evidence="1">GRAM domain-containing protein</fullName>
    </recommendedName>
</protein>
<accession>A0ABQ0DUA5</accession>
<sequence>MLVRVASRIESEDRAKASKFIKVNQELRSQFGLSENEDVVQNYKGVYKSGNTNVKGTLFLTQNYFCFRSSSGKKIFIKIQISDLKDMNNQIMLLDAQGRRYEFYPTFNKEECYNLMHYLFQFPFALLDLNIYKQHTEISSEHLNQETKFDIQTAQEALDTAEDMRKIKLDSYQMLECQQRKIAMIDQLLNQTDVYLGEIEESIKATTSLVYELKLRYTKKKVKPAPLQETPILQQQIIQNPPQKVEINIIWKLEGDNLIPAIMTIYNDKVVLEETSNEKKKLLTREFAIVDMIGLFMRSRPLHMNIALNHNSKEKGRVRIVSVSLQFICNELYIRYLKLTNEQLGVIFEPNSRVFDYGDTLITKTFMNCGPIKGQIKFEQDEDFALNLLTGKDREDYLVLKKTNQKTLNILDECDKLGQKTIQMAEDSANAIESVSLRMKAQKELMNSYKQKSDQILK</sequence>
<evidence type="ECO:0000259" key="1">
    <source>
        <dbReference type="SMART" id="SM00568"/>
    </source>
</evidence>
<comment type="caution">
    <text evidence="2">The sequence shown here is derived from an EMBL/GenBank/DDBJ whole genome shotgun (WGS) entry which is preliminary data.</text>
</comment>
<dbReference type="SMART" id="SM00568">
    <property type="entry name" value="GRAM"/>
    <property type="match status" value="1"/>
</dbReference>
<dbReference type="EMBL" id="BAAFRS010000291">
    <property type="protein sequence ID" value="GAB1226431.1"/>
    <property type="molecule type" value="Genomic_DNA"/>
</dbReference>
<name>A0ABQ0DUA5_9EUKA</name>
<dbReference type="Pfam" id="PF02893">
    <property type="entry name" value="GRAM"/>
    <property type="match status" value="1"/>
</dbReference>
<evidence type="ECO:0000313" key="3">
    <source>
        <dbReference type="Proteomes" id="UP001628156"/>
    </source>
</evidence>
<proteinExistence type="predicted"/>
<evidence type="ECO:0000313" key="2">
    <source>
        <dbReference type="EMBL" id="GAB1226431.1"/>
    </source>
</evidence>
<organism evidence="2 3">
    <name type="scientific">Entamoeba nuttalli</name>
    <dbReference type="NCBI Taxonomy" id="412467"/>
    <lineage>
        <taxon>Eukaryota</taxon>
        <taxon>Amoebozoa</taxon>
        <taxon>Evosea</taxon>
        <taxon>Archamoebae</taxon>
        <taxon>Mastigamoebida</taxon>
        <taxon>Entamoebidae</taxon>
        <taxon>Entamoeba</taxon>
    </lineage>
</organism>
<feature type="domain" description="GRAM" evidence="1">
    <location>
        <begin position="25"/>
        <end position="91"/>
    </location>
</feature>
<reference evidence="2 3" key="1">
    <citation type="journal article" date="2019" name="PLoS Negl. Trop. Dis.">
        <title>Whole genome sequencing of Entamoeba nuttalli reveals mammalian host-related molecular signatures and a novel octapeptide-repeat surface protein.</title>
        <authorList>
            <person name="Tanaka M."/>
            <person name="Makiuchi T."/>
            <person name="Komiyama T."/>
            <person name="Shiina T."/>
            <person name="Osaki K."/>
            <person name="Tachibana H."/>
        </authorList>
    </citation>
    <scope>NUCLEOTIDE SEQUENCE [LARGE SCALE GENOMIC DNA]</scope>
    <source>
        <strain evidence="2 3">P19-061405</strain>
    </source>
</reference>
<dbReference type="InterPro" id="IPR011993">
    <property type="entry name" value="PH-like_dom_sf"/>
</dbReference>
<gene>
    <name evidence="2" type="ORF">ENUP19_0291G0008</name>
</gene>
<dbReference type="Proteomes" id="UP001628156">
    <property type="component" value="Unassembled WGS sequence"/>
</dbReference>